<evidence type="ECO:0000256" key="1">
    <source>
        <dbReference type="ARBA" id="ARBA00010928"/>
    </source>
</evidence>
<dbReference type="GO" id="GO:0000166">
    <property type="term" value="F:nucleotide binding"/>
    <property type="evidence" value="ECO:0007669"/>
    <property type="project" value="InterPro"/>
</dbReference>
<evidence type="ECO:0000256" key="3">
    <source>
        <dbReference type="ARBA" id="ARBA00038984"/>
    </source>
</evidence>
<comment type="similarity">
    <text evidence="1">Belongs to the Gfo/Idh/MocA family.</text>
</comment>
<evidence type="ECO:0000259" key="7">
    <source>
        <dbReference type="Pfam" id="PF22725"/>
    </source>
</evidence>
<dbReference type="InterPro" id="IPR036291">
    <property type="entry name" value="NAD(P)-bd_dom_sf"/>
</dbReference>
<evidence type="ECO:0000313" key="8">
    <source>
        <dbReference type="EMBL" id="KAJ8602281.1"/>
    </source>
</evidence>
<dbReference type="GO" id="GO:0047837">
    <property type="term" value="F:D-xylose 1-dehydrogenase (NADP+) activity"/>
    <property type="evidence" value="ECO:0007669"/>
    <property type="project" value="UniProtKB-EC"/>
</dbReference>
<dbReference type="EMBL" id="JAQMWT010000387">
    <property type="protein sequence ID" value="KAJ8602281.1"/>
    <property type="molecule type" value="Genomic_DNA"/>
</dbReference>
<reference evidence="8" key="1">
    <citation type="submission" date="2023-01" db="EMBL/GenBank/DDBJ databases">
        <title>Metagenome sequencing of chrysophaentin producing Chrysophaeum taylorii.</title>
        <authorList>
            <person name="Davison J."/>
            <person name="Bewley C."/>
        </authorList>
    </citation>
    <scope>NUCLEOTIDE SEQUENCE</scope>
    <source>
        <strain evidence="8">NIES-1699</strain>
    </source>
</reference>
<dbReference type="SUPFAM" id="SSF51735">
    <property type="entry name" value="NAD(P)-binding Rossmann-fold domains"/>
    <property type="match status" value="1"/>
</dbReference>
<dbReference type="AlphaFoldDB" id="A0AAD7XL34"/>
<dbReference type="SUPFAM" id="SSF55347">
    <property type="entry name" value="Glyceraldehyde-3-phosphate dehydrogenase-like, C-terminal domain"/>
    <property type="match status" value="1"/>
</dbReference>
<dbReference type="InterPro" id="IPR000683">
    <property type="entry name" value="Gfo/Idh/MocA-like_OxRdtase_N"/>
</dbReference>
<organism evidence="8 9">
    <name type="scientific">Chrysophaeum taylorii</name>
    <dbReference type="NCBI Taxonomy" id="2483200"/>
    <lineage>
        <taxon>Eukaryota</taxon>
        <taxon>Sar</taxon>
        <taxon>Stramenopiles</taxon>
        <taxon>Ochrophyta</taxon>
        <taxon>Pelagophyceae</taxon>
        <taxon>Pelagomonadales</taxon>
        <taxon>Pelagomonadaceae</taxon>
        <taxon>Chrysophaeum</taxon>
    </lineage>
</organism>
<dbReference type="PANTHER" id="PTHR22604:SF105">
    <property type="entry name" value="TRANS-1,2-DIHYDROBENZENE-1,2-DIOL DEHYDROGENASE"/>
    <property type="match status" value="1"/>
</dbReference>
<evidence type="ECO:0000259" key="6">
    <source>
        <dbReference type="Pfam" id="PF01408"/>
    </source>
</evidence>
<dbReference type="Pfam" id="PF01408">
    <property type="entry name" value="GFO_IDH_MocA"/>
    <property type="match status" value="1"/>
</dbReference>
<keyword evidence="9" id="KW-1185">Reference proteome</keyword>
<evidence type="ECO:0000256" key="2">
    <source>
        <dbReference type="ARBA" id="ARBA00023002"/>
    </source>
</evidence>
<dbReference type="InterPro" id="IPR050984">
    <property type="entry name" value="Gfo/Idh/MocA_domain"/>
</dbReference>
<accession>A0AAD7XL34</accession>
<evidence type="ECO:0000256" key="5">
    <source>
        <dbReference type="ARBA" id="ARBA00049233"/>
    </source>
</evidence>
<dbReference type="Proteomes" id="UP001230188">
    <property type="component" value="Unassembled WGS sequence"/>
</dbReference>
<dbReference type="PANTHER" id="PTHR22604">
    <property type="entry name" value="OXIDOREDUCTASES"/>
    <property type="match status" value="1"/>
</dbReference>
<keyword evidence="2" id="KW-0560">Oxidoreductase</keyword>
<feature type="non-terminal residue" evidence="8">
    <location>
        <position position="1"/>
    </location>
</feature>
<protein>
    <recommendedName>
        <fullName evidence="3">D-xylose 1-dehydrogenase (NADP(+), D-xylono-1,5-lactone-forming)</fullName>
        <ecNumber evidence="3">1.1.1.179</ecNumber>
    </recommendedName>
    <alternativeName>
        <fullName evidence="4">D-xylose-NADP dehydrogenase</fullName>
    </alternativeName>
</protein>
<feature type="domain" description="GFO/IDH/MocA-like oxidoreductase" evidence="7">
    <location>
        <begin position="132"/>
        <end position="259"/>
    </location>
</feature>
<sequence>QGGYGVRVDVRAGKIAQDFAHAISQLPGHEVSAVVSRSKGRAAEFASRFCDAGAAIYESVEELGGVDAVYVATPPEQHLACSVALLERRLPVLCEKPLATTARDVEHLIATARKHRTFLMEGMWTRCFPATMKARELIDSDAIGKVVGVQAEFGYDVANGCPASVRGDPETGGMTYDIGIYLAEKGLLAFPSADYACARATAAAVYGDEDGVDLSVAASLRFQRKGAADETTAGVASLMWTGIADTPETATILGTRGAIIFEAAAHVPSSLLLRERVTRTHSREKRFDFLPPRDNGHHRWNYPGSICLQYEAMAVERALLAGAIEAREWTFDDCASAHRIIHQVKADLRRNQPHAGASDWPR</sequence>
<dbReference type="Gene3D" id="3.30.360.10">
    <property type="entry name" value="Dihydrodipicolinate Reductase, domain 2"/>
    <property type="match status" value="1"/>
</dbReference>
<gene>
    <name evidence="8" type="ORF">CTAYLR_007849</name>
</gene>
<dbReference type="EC" id="1.1.1.179" evidence="3"/>
<dbReference type="InterPro" id="IPR055170">
    <property type="entry name" value="GFO_IDH_MocA-like_dom"/>
</dbReference>
<feature type="domain" description="Gfo/Idh/MocA-like oxidoreductase N-terminal" evidence="6">
    <location>
        <begin position="12"/>
        <end position="121"/>
    </location>
</feature>
<dbReference type="Pfam" id="PF22725">
    <property type="entry name" value="GFO_IDH_MocA_C3"/>
    <property type="match status" value="1"/>
</dbReference>
<comment type="catalytic activity">
    <reaction evidence="5">
        <text>D-xylose + NADP(+) = D-xylono-1,5-lactone + NADPH + H(+)</text>
        <dbReference type="Rhea" id="RHEA:22000"/>
        <dbReference type="ChEBI" id="CHEBI:15378"/>
        <dbReference type="ChEBI" id="CHEBI:15867"/>
        <dbReference type="ChEBI" id="CHEBI:53455"/>
        <dbReference type="ChEBI" id="CHEBI:57783"/>
        <dbReference type="ChEBI" id="CHEBI:58349"/>
        <dbReference type="EC" id="1.1.1.179"/>
    </reaction>
</comment>
<dbReference type="Gene3D" id="3.40.50.720">
    <property type="entry name" value="NAD(P)-binding Rossmann-like Domain"/>
    <property type="match status" value="1"/>
</dbReference>
<comment type="caution">
    <text evidence="8">The sequence shown here is derived from an EMBL/GenBank/DDBJ whole genome shotgun (WGS) entry which is preliminary data.</text>
</comment>
<evidence type="ECO:0000313" key="9">
    <source>
        <dbReference type="Proteomes" id="UP001230188"/>
    </source>
</evidence>
<evidence type="ECO:0000256" key="4">
    <source>
        <dbReference type="ARBA" id="ARBA00042988"/>
    </source>
</evidence>
<name>A0AAD7XL34_9STRA</name>
<proteinExistence type="inferred from homology"/>